<name>A0A3B1CIA3_9ZZZZ</name>
<dbReference type="EMBL" id="UOGF01000034">
    <property type="protein sequence ID" value="VAX27962.1"/>
    <property type="molecule type" value="Genomic_DNA"/>
</dbReference>
<dbReference type="InterPro" id="IPR010727">
    <property type="entry name" value="DUF1302"/>
</dbReference>
<dbReference type="AlphaFoldDB" id="A0A3B1CIA3"/>
<accession>A0A3B1CIA3</accession>
<proteinExistence type="predicted"/>
<dbReference type="Pfam" id="PF06980">
    <property type="entry name" value="DUF1302"/>
    <property type="match status" value="1"/>
</dbReference>
<gene>
    <name evidence="1" type="ORF">MNBD_NITROSPIRAE01-1499</name>
</gene>
<evidence type="ECO:0000313" key="1">
    <source>
        <dbReference type="EMBL" id="VAX27962.1"/>
    </source>
</evidence>
<reference evidence="1" key="1">
    <citation type="submission" date="2018-06" db="EMBL/GenBank/DDBJ databases">
        <authorList>
            <person name="Zhirakovskaya E."/>
        </authorList>
    </citation>
    <scope>NUCLEOTIDE SEQUENCE</scope>
</reference>
<sequence length="449" mass="51881">MQFSFFLKYILVSIGCFFLSVYLKPVSAKLLPEGLELQHFIQQETAYRVASAPAFTKLLTFYQLEARYRYSYSLRFTAIGRMAYEPIYDLQNLTKTNPFQDRFASSSPGVVEDASAFDTDFRELYGDLSLENTDLRIGKQIIRWGVIEGFRITDELNPLDFSEFILRELTDRYIPLWMLKIDHYFEKSTLQFVWIPEVVFHKPAAEGTEFEQFQKPPGLERPAKTFAQTEMGIRFSMNLAGFDLAFTYFDGWDDFPTASQTLFGFGGGGLGSNASPRYNRIKTFGLAFTKSLGPELVKGEFAYVHGRAFGTFASATETELVRPQVKYALGWDTRAPLGVEAFFQFSQQWIQNHKDEIIADELDSGASVTFRKTLMNERLILKLLTVYIVNDEEFLIRPRVNYRWNDQLMLSFGADIFEGKEGNIQQDDFRFIGFFDKNDRIYTALRYSF</sequence>
<organism evidence="1">
    <name type="scientific">hydrothermal vent metagenome</name>
    <dbReference type="NCBI Taxonomy" id="652676"/>
    <lineage>
        <taxon>unclassified sequences</taxon>
        <taxon>metagenomes</taxon>
        <taxon>ecological metagenomes</taxon>
    </lineage>
</organism>
<protein>
    <submittedName>
        <fullName evidence="1">Uncharacterized protein</fullName>
    </submittedName>
</protein>